<sequence>MADQTFPSSSKPHSNHWDRDVFLSFRGEDTRKNFTDHLYSALVRAGIHTFRDDDELPRGENISTELLNAIRGSRISIVVFSKGYATSKWCLDELAEILNCTKTRGHTLLPIFYHVNPSDIRKQTGTVAKAFAKHEKRFQADMERVQRWRKALTEATDCAGWDLDGTNQTSLIKLLKRFSVK</sequence>
<protein>
    <recommendedName>
        <fullName evidence="2">TIR domain-containing protein</fullName>
    </recommendedName>
</protein>
<dbReference type="PANTHER" id="PTHR32009:SF152">
    <property type="entry name" value="NEUTRAL_ALKALINE INVERTASE"/>
    <property type="match status" value="1"/>
</dbReference>
<organism evidence="3 4">
    <name type="scientific">Juglans regia</name>
    <name type="common">English walnut</name>
    <dbReference type="NCBI Taxonomy" id="51240"/>
    <lineage>
        <taxon>Eukaryota</taxon>
        <taxon>Viridiplantae</taxon>
        <taxon>Streptophyta</taxon>
        <taxon>Embryophyta</taxon>
        <taxon>Tracheophyta</taxon>
        <taxon>Spermatophyta</taxon>
        <taxon>Magnoliopsida</taxon>
        <taxon>eudicotyledons</taxon>
        <taxon>Gunneridae</taxon>
        <taxon>Pentapetalae</taxon>
        <taxon>rosids</taxon>
        <taxon>fabids</taxon>
        <taxon>Fagales</taxon>
        <taxon>Juglandaceae</taxon>
        <taxon>Juglans</taxon>
    </lineage>
</organism>
<dbReference type="EMBL" id="LIHL02000014">
    <property type="protein sequence ID" value="KAF5446666.1"/>
    <property type="molecule type" value="Genomic_DNA"/>
</dbReference>
<evidence type="ECO:0000256" key="1">
    <source>
        <dbReference type="ARBA" id="ARBA00023027"/>
    </source>
</evidence>
<dbReference type="PANTHER" id="PTHR32009">
    <property type="entry name" value="TMV RESISTANCE PROTEIN N-LIKE"/>
    <property type="match status" value="1"/>
</dbReference>
<reference evidence="3" key="1">
    <citation type="submission" date="2015-10" db="EMBL/GenBank/DDBJ databases">
        <authorList>
            <person name="Martinez-Garcia P.J."/>
            <person name="Crepeau M.W."/>
            <person name="Puiu D."/>
            <person name="Gonzalez-Ibeas D."/>
            <person name="Whalen J."/>
            <person name="Stevens K."/>
            <person name="Paul R."/>
            <person name="Butterfield T."/>
            <person name="Britton M."/>
            <person name="Reagan R."/>
            <person name="Chakraborty S."/>
            <person name="Walawage S.L."/>
            <person name="Vasquez-Gross H.A."/>
            <person name="Cardeno C."/>
            <person name="Famula R."/>
            <person name="Pratt K."/>
            <person name="Kuruganti S."/>
            <person name="Aradhya M.K."/>
            <person name="Leslie C.A."/>
            <person name="Dandekar A.M."/>
            <person name="Salzberg S.L."/>
            <person name="Wegrzyn J.L."/>
            <person name="Langley C.H."/>
            <person name="Neale D.B."/>
        </authorList>
    </citation>
    <scope>NUCLEOTIDE SEQUENCE</scope>
    <source>
        <tissue evidence="3">Leaves</tissue>
    </source>
</reference>
<evidence type="ECO:0000259" key="2">
    <source>
        <dbReference type="PROSITE" id="PS50104"/>
    </source>
</evidence>
<dbReference type="Gramene" id="Jr14_08490_p1">
    <property type="protein sequence ID" value="cds.Jr14_08490_p1"/>
    <property type="gene ID" value="Jr14_08490"/>
</dbReference>
<reference evidence="3" key="2">
    <citation type="submission" date="2020-03" db="EMBL/GenBank/DDBJ databases">
        <title>Walnut 2.0.</title>
        <authorList>
            <person name="Marrano A."/>
            <person name="Britton M."/>
            <person name="Zimin A.V."/>
            <person name="Zaini P.A."/>
            <person name="Workman R."/>
            <person name="Puiu D."/>
            <person name="Bianco L."/>
            <person name="Allen B.J."/>
            <person name="Troggio M."/>
            <person name="Leslie C.A."/>
            <person name="Timp W."/>
            <person name="Dendekar A."/>
            <person name="Salzberg S.L."/>
            <person name="Neale D.B."/>
        </authorList>
    </citation>
    <scope>NUCLEOTIDE SEQUENCE</scope>
    <source>
        <tissue evidence="3">Leaves</tissue>
    </source>
</reference>
<dbReference type="Gene3D" id="3.40.50.10140">
    <property type="entry name" value="Toll/interleukin-1 receptor homology (TIR) domain"/>
    <property type="match status" value="1"/>
</dbReference>
<keyword evidence="1" id="KW-0520">NAD</keyword>
<dbReference type="Proteomes" id="UP000619265">
    <property type="component" value="Unassembled WGS sequence"/>
</dbReference>
<dbReference type="SUPFAM" id="SSF52200">
    <property type="entry name" value="Toll/Interleukin receptor TIR domain"/>
    <property type="match status" value="1"/>
</dbReference>
<feature type="domain" description="TIR" evidence="2">
    <location>
        <begin position="17"/>
        <end position="181"/>
    </location>
</feature>
<dbReference type="InterPro" id="IPR035897">
    <property type="entry name" value="Toll_tir_struct_dom_sf"/>
</dbReference>
<dbReference type="FunFam" id="3.40.50.10140:FF:000007">
    <property type="entry name" value="Disease resistance protein (TIR-NBS-LRR class)"/>
    <property type="match status" value="1"/>
</dbReference>
<dbReference type="PROSITE" id="PS50104">
    <property type="entry name" value="TIR"/>
    <property type="match status" value="1"/>
</dbReference>
<dbReference type="InterPro" id="IPR000157">
    <property type="entry name" value="TIR_dom"/>
</dbReference>
<accession>A0A833WWR0</accession>
<proteinExistence type="predicted"/>
<dbReference type="Pfam" id="PF01582">
    <property type="entry name" value="TIR"/>
    <property type="match status" value="1"/>
</dbReference>
<name>A0A833WWR0_JUGRE</name>
<dbReference type="SMART" id="SM00255">
    <property type="entry name" value="TIR"/>
    <property type="match status" value="1"/>
</dbReference>
<evidence type="ECO:0000313" key="4">
    <source>
        <dbReference type="Proteomes" id="UP000619265"/>
    </source>
</evidence>
<evidence type="ECO:0000313" key="3">
    <source>
        <dbReference type="EMBL" id="KAF5446666.1"/>
    </source>
</evidence>
<dbReference type="AlphaFoldDB" id="A0A833WWR0"/>
<gene>
    <name evidence="3" type="ORF">F2P56_032275</name>
</gene>
<comment type="caution">
    <text evidence="3">The sequence shown here is derived from an EMBL/GenBank/DDBJ whole genome shotgun (WGS) entry which is preliminary data.</text>
</comment>
<dbReference type="GO" id="GO:0007165">
    <property type="term" value="P:signal transduction"/>
    <property type="evidence" value="ECO:0007669"/>
    <property type="project" value="InterPro"/>
</dbReference>